<reference evidence="1" key="2">
    <citation type="submission" date="2020-07" db="EMBL/GenBank/DDBJ databases">
        <authorList>
            <person name="Vera ALvarez R."/>
            <person name="Arias-Moreno D.M."/>
            <person name="Jimenez-Jacinto V."/>
            <person name="Jimenez-Bremont J.F."/>
            <person name="Swaminathan K."/>
            <person name="Moose S.P."/>
            <person name="Guerrero-Gonzalez M.L."/>
            <person name="Marino-Ramirez L."/>
            <person name="Landsman D."/>
            <person name="Rodriguez-Kessler M."/>
            <person name="Delgado-Sanchez P."/>
        </authorList>
    </citation>
    <scope>NUCLEOTIDE SEQUENCE</scope>
    <source>
        <tissue evidence="1">Cladode</tissue>
    </source>
</reference>
<name>A0A7C8YRD5_OPUST</name>
<reference evidence="1" key="1">
    <citation type="journal article" date="2013" name="J. Plant Res.">
        <title>Effect of fungi and light on seed germination of three Opuntia species from semiarid lands of central Mexico.</title>
        <authorList>
            <person name="Delgado-Sanchez P."/>
            <person name="Jimenez-Bremont J.F."/>
            <person name="Guerrero-Gonzalez Mde L."/>
            <person name="Flores J."/>
        </authorList>
    </citation>
    <scope>NUCLEOTIDE SEQUENCE</scope>
    <source>
        <tissue evidence="1">Cladode</tissue>
    </source>
</reference>
<evidence type="ECO:0000313" key="1">
    <source>
        <dbReference type="EMBL" id="MBA4624353.1"/>
    </source>
</evidence>
<dbReference type="AlphaFoldDB" id="A0A7C8YRD5"/>
<dbReference type="EMBL" id="GISG01047406">
    <property type="protein sequence ID" value="MBA4624353.1"/>
    <property type="molecule type" value="Transcribed_RNA"/>
</dbReference>
<protein>
    <submittedName>
        <fullName evidence="1">Uncharacterized protein</fullName>
    </submittedName>
</protein>
<accession>A0A7C8YRD5</accession>
<sequence length="103" mass="11268">MSSIVRCNPVRSRKNIILVFAPLGKAAQVKFFRRKHGILTSTTNNRHHHFTACLPCITHAGLTTVPNFGIIASSCTKVGNNSCVDAAKYIGFIGFFVYSIANQ</sequence>
<proteinExistence type="predicted"/>
<organism evidence="1">
    <name type="scientific">Opuntia streptacantha</name>
    <name type="common">Prickly pear cactus</name>
    <name type="synonym">Opuntia cardona</name>
    <dbReference type="NCBI Taxonomy" id="393608"/>
    <lineage>
        <taxon>Eukaryota</taxon>
        <taxon>Viridiplantae</taxon>
        <taxon>Streptophyta</taxon>
        <taxon>Embryophyta</taxon>
        <taxon>Tracheophyta</taxon>
        <taxon>Spermatophyta</taxon>
        <taxon>Magnoliopsida</taxon>
        <taxon>eudicotyledons</taxon>
        <taxon>Gunneridae</taxon>
        <taxon>Pentapetalae</taxon>
        <taxon>Caryophyllales</taxon>
        <taxon>Cactineae</taxon>
        <taxon>Cactaceae</taxon>
        <taxon>Opuntioideae</taxon>
        <taxon>Opuntia</taxon>
    </lineage>
</organism>